<reference evidence="1 2" key="1">
    <citation type="submission" date="2015-10" db="EMBL/GenBank/DDBJ databases">
        <authorList>
            <person name="Gilbert D.G."/>
        </authorList>
    </citation>
    <scope>NUCLEOTIDE SEQUENCE [LARGE SCALE GENOMIC DNA]</scope>
    <source>
        <strain evidence="1">COMA1</strain>
    </source>
</reference>
<dbReference type="AlphaFoldDB" id="A0A0S4LDX6"/>
<keyword evidence="2" id="KW-1185">Reference proteome</keyword>
<organism evidence="1 2">
    <name type="scientific">Candidatus Nitrospira nitrosa</name>
    <dbReference type="NCBI Taxonomy" id="1742972"/>
    <lineage>
        <taxon>Bacteria</taxon>
        <taxon>Pseudomonadati</taxon>
        <taxon>Nitrospirota</taxon>
        <taxon>Nitrospiria</taxon>
        <taxon>Nitrospirales</taxon>
        <taxon>Nitrospiraceae</taxon>
        <taxon>Nitrospira</taxon>
    </lineage>
</organism>
<gene>
    <name evidence="1" type="ORF">COMA1_20028</name>
</gene>
<evidence type="ECO:0000313" key="1">
    <source>
        <dbReference type="EMBL" id="CUS34922.1"/>
    </source>
</evidence>
<name>A0A0S4LDX6_9BACT</name>
<dbReference type="EMBL" id="CZQA01000008">
    <property type="protein sequence ID" value="CUS34922.1"/>
    <property type="molecule type" value="Genomic_DNA"/>
</dbReference>
<dbReference type="Proteomes" id="UP000199032">
    <property type="component" value="Unassembled WGS sequence"/>
</dbReference>
<protein>
    <submittedName>
        <fullName evidence="1">Uncharacterized protein</fullName>
    </submittedName>
</protein>
<dbReference type="STRING" id="1742972.COMA1_20028"/>
<sequence length="42" mass="4454">MSEVADDPPVVAVSALSVRVVPKLSMQGIQAEKLTCFDDLHG</sequence>
<proteinExistence type="predicted"/>
<evidence type="ECO:0000313" key="2">
    <source>
        <dbReference type="Proteomes" id="UP000199032"/>
    </source>
</evidence>
<accession>A0A0S4LDX6</accession>